<evidence type="ECO:0000313" key="5">
    <source>
        <dbReference type="EMBL" id="GAA5084174.1"/>
    </source>
</evidence>
<keyword evidence="3" id="KW-0378">Hydrolase</keyword>
<proteinExistence type="predicted"/>
<gene>
    <name evidence="5" type="ORF">GCM10023337_01450</name>
</gene>
<dbReference type="EMBL" id="BAABKD010000001">
    <property type="protein sequence ID" value="GAA5084174.1"/>
    <property type="molecule type" value="Genomic_DNA"/>
</dbReference>
<evidence type="ECO:0000313" key="6">
    <source>
        <dbReference type="Proteomes" id="UP001500227"/>
    </source>
</evidence>
<keyword evidence="6" id="KW-1185">Reference proteome</keyword>
<protein>
    <recommendedName>
        <fullName evidence="2">3-hydroxyisobutyryl-CoA hydrolase</fullName>
        <ecNumber evidence="2">3.1.2.4</ecNumber>
    </recommendedName>
</protein>
<dbReference type="NCBIfam" id="NF004127">
    <property type="entry name" value="PRK05617.1"/>
    <property type="match status" value="1"/>
</dbReference>
<dbReference type="Gene3D" id="3.90.226.10">
    <property type="entry name" value="2-enoyl-CoA Hydratase, Chain A, domain 1"/>
    <property type="match status" value="1"/>
</dbReference>
<dbReference type="SUPFAM" id="SSF52096">
    <property type="entry name" value="ClpP/crotonase"/>
    <property type="match status" value="1"/>
</dbReference>
<dbReference type="PANTHER" id="PTHR43176">
    <property type="entry name" value="3-HYDROXYISOBUTYRYL-COA HYDROLASE-RELATED"/>
    <property type="match status" value="1"/>
</dbReference>
<comment type="catalytic activity">
    <reaction evidence="1">
        <text>3-hydroxy-2-methylpropanoyl-CoA + H2O = 3-hydroxy-2-methylpropanoate + CoA + H(+)</text>
        <dbReference type="Rhea" id="RHEA:20888"/>
        <dbReference type="ChEBI" id="CHEBI:11805"/>
        <dbReference type="ChEBI" id="CHEBI:15377"/>
        <dbReference type="ChEBI" id="CHEBI:15378"/>
        <dbReference type="ChEBI" id="CHEBI:57287"/>
        <dbReference type="ChEBI" id="CHEBI:57340"/>
        <dbReference type="EC" id="3.1.2.4"/>
    </reaction>
</comment>
<evidence type="ECO:0000259" key="4">
    <source>
        <dbReference type="Pfam" id="PF16113"/>
    </source>
</evidence>
<dbReference type="InterPro" id="IPR032259">
    <property type="entry name" value="HIBYL-CoA-H"/>
</dbReference>
<comment type="caution">
    <text evidence="5">The sequence shown here is derived from an EMBL/GenBank/DDBJ whole genome shotgun (WGS) entry which is preliminary data.</text>
</comment>
<evidence type="ECO:0000256" key="3">
    <source>
        <dbReference type="ARBA" id="ARBA00022801"/>
    </source>
</evidence>
<dbReference type="CDD" id="cd06558">
    <property type="entry name" value="crotonase-like"/>
    <property type="match status" value="1"/>
</dbReference>
<dbReference type="InterPro" id="IPR045004">
    <property type="entry name" value="ECH_dom"/>
</dbReference>
<name>A0ABP9LVJ4_9BURK</name>
<dbReference type="RefSeq" id="WP_300647173.1">
    <property type="nucleotide sequence ID" value="NZ_BAABKD010000001.1"/>
</dbReference>
<evidence type="ECO:0000256" key="2">
    <source>
        <dbReference type="ARBA" id="ARBA00011915"/>
    </source>
</evidence>
<dbReference type="PANTHER" id="PTHR43176:SF3">
    <property type="entry name" value="3-HYDROXYISOBUTYRYL-COA HYDROLASE, MITOCHONDRIAL"/>
    <property type="match status" value="1"/>
</dbReference>
<evidence type="ECO:0000256" key="1">
    <source>
        <dbReference type="ARBA" id="ARBA00001709"/>
    </source>
</evidence>
<dbReference type="InterPro" id="IPR029045">
    <property type="entry name" value="ClpP/crotonase-like_dom_sf"/>
</dbReference>
<organism evidence="5 6">
    <name type="scientific">Paenalcaligenes hermetiae</name>
    <dbReference type="NCBI Taxonomy" id="1157987"/>
    <lineage>
        <taxon>Bacteria</taxon>
        <taxon>Pseudomonadati</taxon>
        <taxon>Pseudomonadota</taxon>
        <taxon>Betaproteobacteria</taxon>
        <taxon>Burkholderiales</taxon>
        <taxon>Alcaligenaceae</taxon>
        <taxon>Paenalcaligenes</taxon>
    </lineage>
</organism>
<sequence length="350" mass="39636">MTATDLILTHTHNHIGYLTLNRPQAFNALNIEMIRAMQQQLDAWQHDPDIYAICIRGNGEKAFCAGGDIRDMYHNHLKDPALNVTFFQEEYALDYTLHTYKKPVIVIAHQLVLGGGMGLLQGADFRVISEQTRLGMPEVAIGYFPDVGASYFLSRLPHQAGAYMGITGNTLNATDALTVGLADYCLPLSHLAHLQHELEQIHWEADAFETIQRLLLQQPSTQPDSELNPYWAAIEQHFQHNTVTDIVASLQNESRPEYQNWAQQTLATITSRSPIAMCMALALQQRGKHMTLKDCFDMELYMDSIWFERGDIMEGVRALSIDKDKKPVWNPATLEAVTPEKIQSFFTDFK</sequence>
<reference evidence="6" key="1">
    <citation type="journal article" date="2019" name="Int. J. Syst. Evol. Microbiol.">
        <title>The Global Catalogue of Microorganisms (GCM) 10K type strain sequencing project: providing services to taxonomists for standard genome sequencing and annotation.</title>
        <authorList>
            <consortium name="The Broad Institute Genomics Platform"/>
            <consortium name="The Broad Institute Genome Sequencing Center for Infectious Disease"/>
            <person name="Wu L."/>
            <person name="Ma J."/>
        </authorList>
    </citation>
    <scope>NUCLEOTIDE SEQUENCE [LARGE SCALE GENOMIC DNA]</scope>
    <source>
        <strain evidence="6">JCM 18423</strain>
    </source>
</reference>
<accession>A0ABP9LVJ4</accession>
<dbReference type="EC" id="3.1.2.4" evidence="2"/>
<feature type="domain" description="Enoyl-CoA hydratase/isomerase" evidence="4">
    <location>
        <begin position="16"/>
        <end position="346"/>
    </location>
</feature>
<dbReference type="Proteomes" id="UP001500227">
    <property type="component" value="Unassembled WGS sequence"/>
</dbReference>
<dbReference type="Pfam" id="PF16113">
    <property type="entry name" value="ECH_2"/>
    <property type="match status" value="1"/>
</dbReference>